<reference evidence="3" key="1">
    <citation type="submission" date="2012-02" db="EMBL/GenBank/DDBJ databases">
        <title>The complete genome of Solitalea canadensis DSM 3403.</title>
        <authorList>
            <consortium name="US DOE Joint Genome Institute (JGI-PGF)"/>
            <person name="Lucas S."/>
            <person name="Copeland A."/>
            <person name="Lapidus A."/>
            <person name="Glavina del Rio T."/>
            <person name="Dalin E."/>
            <person name="Tice H."/>
            <person name="Bruce D."/>
            <person name="Goodwin L."/>
            <person name="Pitluck S."/>
            <person name="Peters L."/>
            <person name="Ovchinnikova G."/>
            <person name="Lu M."/>
            <person name="Kyrpides N."/>
            <person name="Mavromatis K."/>
            <person name="Ivanova N."/>
            <person name="Brettin T."/>
            <person name="Detter J.C."/>
            <person name="Han C."/>
            <person name="Larimer F."/>
            <person name="Land M."/>
            <person name="Hauser L."/>
            <person name="Markowitz V."/>
            <person name="Cheng J.-F."/>
            <person name="Hugenholtz P."/>
            <person name="Woyke T."/>
            <person name="Wu D."/>
            <person name="Spring S."/>
            <person name="Schroeder M."/>
            <person name="Kopitz M."/>
            <person name="Brambilla E."/>
            <person name="Klenk H.-P."/>
            <person name="Eisen J.A."/>
        </authorList>
    </citation>
    <scope>NUCLEOTIDE SEQUENCE</scope>
    <source>
        <strain evidence="3">DSM 3403</strain>
    </source>
</reference>
<dbReference type="KEGG" id="scn:Solca_1501"/>
<dbReference type="Pfam" id="PF19408">
    <property type="entry name" value="PKD_6"/>
    <property type="match status" value="1"/>
</dbReference>
<dbReference type="Proteomes" id="UP000007590">
    <property type="component" value="Chromosome"/>
</dbReference>
<dbReference type="HOGENOM" id="CLU_260423_0_0_10"/>
<sequence length="1314" mass="139841">MRIYLLFFCCLLQFGAVAQKVTNYDFTASQGTFEQINGTTMPYSQTNPFNPGDDDNFNKIPIGFTFHYCGQPYTALAANTNGVIVLTEGTVVTGYNSNSNGFSNGYSYSLLAPLWDDLRLNDPSDFSYQTTGTAGNRVLTLQYLNVRWGNGAPAPVISFQVKLYEADGHIEFLYRGETGAIHNSGVGYLGATIGIVLASQPIANSVGGFLSLSNSSSAPTISSTVSTNSINTKPADGQVYTFTPTITGVPNAPVSLTFPGRTFNTITLNWIDNSSNETLFKVRRSTDGINFVDIAYIQSTTTTTTGDSYSYTATGLNTSAKYYFQVVAANEGAAPSAALSRSYYTDGVPLTPEPFTSGSTDVCAPQDGLVYEVGESINATAYDWSYTGSGVGLVPNGKTITLLFTEFATSGFLSATGRNTHGNSSSQSLFINVKNFPITINLQPRDLTVCEKTDAKFSVAATGNNLTYQWQKSDINGQSWTDLSDAGNYSGVNTAELTRTNADFQENGIQYRCAIKSGCRTVNSSSAVLTVMELPHQHNFVISQNEVIQGQTNVLYRVADSPDDGIAQPGIAYQWEYSGTGVTINGSGDAVSLDFSNTATSGVLTLKTTNWCMLVGPATSLNITVKPLKQPQSITFNPFPAVTYGSAPVLAEATASSGLPVTYESSNLSIAVVEGDKIKILSAGWVTITAKQDGNDLFSPAPNVQQLLKVDKATLLVKADDKQRTYGQNNPGLTFSYSGFVNGDDPSKLSTWPTASTTADLNSPAGSFLITVNGGQSWLYDFVYQDGTLTINKAQLTVIAHDQHKIYGQQNPALIVDYTGFVNGDDQSAVTTLPVITTTATASSAVGTYPISVNGATASNYDFSYQQGSLVISKAQLTVKAEDKQKIYGQTNPALTISYTGFVNGDDASTFSTPATATTLATKESAVGTYTITAGGAASANYSFIYQDGVITVGKAALTITANNATKNAGAANPSFTASYNGFVNGETNTVLTAQPLISTSATTASPAGNYPIIPSGASAENYTISYVNGTLTINSFVPNAAPTLDPIADQTICGTTNLQSILLSGISAGPEGNQTITLHVSSDKDLFDQLSISGTGPTATLNYRVKPEQGDIATITVTVKDNGGVDNGGVDQLTRTFKLTVNPLPWLSITTKNGVKISKGDIIELTAAGTATQYKWDDAEDIIDGRNSATLTVRPMKTTTYTVKGFNYRGCYVEEKITIEVIDNPMLDATNVITPNGDGHNDKWLVKNIESYPNSVVKIFDKAGRILYTKTGYANDWDGTLNGAPLHEDTYYYVVDLGNGTTLHKGYITVIRD</sequence>
<dbReference type="InterPro" id="IPR041286">
    <property type="entry name" value="MBG_2"/>
</dbReference>
<dbReference type="EMBL" id="CP003349">
    <property type="protein sequence ID" value="AFD06576.1"/>
    <property type="molecule type" value="Genomic_DNA"/>
</dbReference>
<accession>H8KQG0</accession>
<dbReference type="eggNOG" id="COG3291">
    <property type="taxonomic scope" value="Bacteria"/>
</dbReference>
<dbReference type="eggNOG" id="COG2911">
    <property type="taxonomic scope" value="Bacteria"/>
</dbReference>
<organism evidence="3 4">
    <name type="scientific">Solitalea canadensis (strain ATCC 29591 / DSM 3403 / JCM 21819 / LMG 8368 / NBRC 15130 / NCIMB 12057 / USAM 9D)</name>
    <name type="common">Flexibacter canadensis</name>
    <dbReference type="NCBI Taxonomy" id="929556"/>
    <lineage>
        <taxon>Bacteria</taxon>
        <taxon>Pseudomonadati</taxon>
        <taxon>Bacteroidota</taxon>
        <taxon>Sphingobacteriia</taxon>
        <taxon>Sphingobacteriales</taxon>
        <taxon>Sphingobacteriaceae</taxon>
        <taxon>Solitalea</taxon>
    </lineage>
</organism>
<dbReference type="SUPFAM" id="SSF49373">
    <property type="entry name" value="Invasin/intimin cell-adhesion fragments"/>
    <property type="match status" value="1"/>
</dbReference>
<dbReference type="InterPro" id="IPR036116">
    <property type="entry name" value="FN3_sf"/>
</dbReference>
<dbReference type="Gene3D" id="2.60.40.10">
    <property type="entry name" value="Immunoglobulins"/>
    <property type="match status" value="2"/>
</dbReference>
<dbReference type="InterPro" id="IPR013783">
    <property type="entry name" value="Ig-like_fold"/>
</dbReference>
<feature type="signal peptide" evidence="1">
    <location>
        <begin position="1"/>
        <end position="18"/>
    </location>
</feature>
<dbReference type="InterPro" id="IPR003961">
    <property type="entry name" value="FN3_dom"/>
</dbReference>
<dbReference type="InterPro" id="IPR008964">
    <property type="entry name" value="Invasin/intimin_cell_adhesion"/>
</dbReference>
<dbReference type="Pfam" id="PF13585">
    <property type="entry name" value="CHU_C"/>
    <property type="match status" value="1"/>
</dbReference>
<feature type="domain" description="Fibronectin type-III" evidence="2">
    <location>
        <begin position="252"/>
        <end position="354"/>
    </location>
</feature>
<evidence type="ECO:0000313" key="3">
    <source>
        <dbReference type="EMBL" id="AFD06576.1"/>
    </source>
</evidence>
<dbReference type="eggNOG" id="COG4733">
    <property type="taxonomic scope" value="Bacteria"/>
</dbReference>
<evidence type="ECO:0000256" key="1">
    <source>
        <dbReference type="SAM" id="SignalP"/>
    </source>
</evidence>
<dbReference type="eggNOG" id="COG5492">
    <property type="taxonomic scope" value="Bacteria"/>
</dbReference>
<keyword evidence="4" id="KW-1185">Reference proteome</keyword>
<dbReference type="InterPro" id="IPR036179">
    <property type="entry name" value="Ig-like_dom_sf"/>
</dbReference>
<dbReference type="SUPFAM" id="SSF48726">
    <property type="entry name" value="Immunoglobulin"/>
    <property type="match status" value="1"/>
</dbReference>
<proteinExistence type="predicted"/>
<dbReference type="PROSITE" id="PS50853">
    <property type="entry name" value="FN3"/>
    <property type="match status" value="1"/>
</dbReference>
<dbReference type="Pfam" id="PF18676">
    <property type="entry name" value="MBG_2"/>
    <property type="match status" value="4"/>
</dbReference>
<dbReference type="InterPro" id="IPR026341">
    <property type="entry name" value="T9SS_type_B"/>
</dbReference>
<dbReference type="Gene3D" id="3.30.160.710">
    <property type="match status" value="4"/>
</dbReference>
<dbReference type="STRING" id="929556.Solca_1501"/>
<dbReference type="CDD" id="cd00063">
    <property type="entry name" value="FN3"/>
    <property type="match status" value="1"/>
</dbReference>
<gene>
    <name evidence="3" type="ordered locus">Solca_1501</name>
</gene>
<dbReference type="SMART" id="SM00060">
    <property type="entry name" value="FN3"/>
    <property type="match status" value="1"/>
</dbReference>
<feature type="chain" id="PRO_5003615189" evidence="1">
    <location>
        <begin position="19"/>
        <end position="1314"/>
    </location>
</feature>
<dbReference type="NCBIfam" id="TIGR04131">
    <property type="entry name" value="Bac_Flav_CTERM"/>
    <property type="match status" value="1"/>
</dbReference>
<evidence type="ECO:0000313" key="4">
    <source>
        <dbReference type="Proteomes" id="UP000007590"/>
    </source>
</evidence>
<protein>
    <submittedName>
        <fullName evidence="3">Fibronectin type III domain-containing protein</fullName>
    </submittedName>
</protein>
<dbReference type="SUPFAM" id="SSF49265">
    <property type="entry name" value="Fibronectin type III"/>
    <property type="match status" value="1"/>
</dbReference>
<name>H8KQG0_SOLCM</name>
<evidence type="ECO:0000259" key="2">
    <source>
        <dbReference type="PROSITE" id="PS50853"/>
    </source>
</evidence>
<keyword evidence="1" id="KW-0732">Signal</keyword>
<dbReference type="InterPro" id="IPR045829">
    <property type="entry name" value="PKD_6"/>
</dbReference>